<name>A0A922SBP2_SPOEX</name>
<evidence type="ECO:0000313" key="1">
    <source>
        <dbReference type="EMBL" id="KAH9632176.1"/>
    </source>
</evidence>
<evidence type="ECO:0000313" key="2">
    <source>
        <dbReference type="Proteomes" id="UP000814243"/>
    </source>
</evidence>
<organism evidence="1 2">
    <name type="scientific">Spodoptera exigua</name>
    <name type="common">Beet armyworm</name>
    <name type="synonym">Noctua fulgens</name>
    <dbReference type="NCBI Taxonomy" id="7107"/>
    <lineage>
        <taxon>Eukaryota</taxon>
        <taxon>Metazoa</taxon>
        <taxon>Ecdysozoa</taxon>
        <taxon>Arthropoda</taxon>
        <taxon>Hexapoda</taxon>
        <taxon>Insecta</taxon>
        <taxon>Pterygota</taxon>
        <taxon>Neoptera</taxon>
        <taxon>Endopterygota</taxon>
        <taxon>Lepidoptera</taxon>
        <taxon>Glossata</taxon>
        <taxon>Ditrysia</taxon>
        <taxon>Noctuoidea</taxon>
        <taxon>Noctuidae</taxon>
        <taxon>Amphipyrinae</taxon>
        <taxon>Spodoptera</taxon>
    </lineage>
</organism>
<dbReference type="AlphaFoldDB" id="A0A922SBP2"/>
<comment type="caution">
    <text evidence="1">The sequence shown here is derived from an EMBL/GenBank/DDBJ whole genome shotgun (WGS) entry which is preliminary data.</text>
</comment>
<reference evidence="1" key="1">
    <citation type="journal article" date="2021" name="G3 (Bethesda)">
        <title>Genome and transcriptome analysis of the beet armyworm Spodoptera exigua reveals targets for pest control. .</title>
        <authorList>
            <person name="Simon S."/>
            <person name="Breeschoten T."/>
            <person name="Jansen H.J."/>
            <person name="Dirks R.P."/>
            <person name="Schranz M.E."/>
            <person name="Ros V.I.D."/>
        </authorList>
    </citation>
    <scope>NUCLEOTIDE SEQUENCE</scope>
    <source>
        <strain evidence="1">TB_SE_WUR_2020</strain>
    </source>
</reference>
<dbReference type="PANTHER" id="PTHR11012">
    <property type="entry name" value="PROTEIN KINASE-LIKE DOMAIN-CONTAINING"/>
    <property type="match status" value="1"/>
</dbReference>
<dbReference type="SUPFAM" id="SSF56112">
    <property type="entry name" value="Protein kinase-like (PK-like)"/>
    <property type="match status" value="1"/>
</dbReference>
<dbReference type="PANTHER" id="PTHR11012:SF30">
    <property type="entry name" value="PROTEIN KINASE-LIKE DOMAIN-CONTAINING"/>
    <property type="match status" value="1"/>
</dbReference>
<dbReference type="InterPro" id="IPR011009">
    <property type="entry name" value="Kinase-like_dom_sf"/>
</dbReference>
<dbReference type="Pfam" id="PF02958">
    <property type="entry name" value="EcKL"/>
    <property type="match status" value="1"/>
</dbReference>
<protein>
    <submittedName>
        <fullName evidence="1">Uncharacterized protein</fullName>
    </submittedName>
</protein>
<dbReference type="EMBL" id="JACEFF010000725">
    <property type="protein sequence ID" value="KAH9632176.1"/>
    <property type="molecule type" value="Genomic_DNA"/>
</dbReference>
<gene>
    <name evidence="1" type="ORF">HF086_011922</name>
</gene>
<dbReference type="InterPro" id="IPR004119">
    <property type="entry name" value="EcKL"/>
</dbReference>
<accession>A0A922SBP2</accession>
<sequence>MGSNGETLKESILIDYQVGKNSSPANDLLYMIFNCTDHEIRLKNFYNWLDYYHSELDKSLSNYGLKANYVYPRDQLDADLKRYGKLQFRCSILLCNVLSA</sequence>
<dbReference type="Proteomes" id="UP000814243">
    <property type="component" value="Unassembled WGS sequence"/>
</dbReference>
<proteinExistence type="predicted"/>